<evidence type="ECO:0000256" key="10">
    <source>
        <dbReference type="ARBA" id="ARBA00023136"/>
    </source>
</evidence>
<accession>A0AAD9KPN5</accession>
<feature type="domain" description="Renin receptor N-terminal" evidence="14">
    <location>
        <begin position="29"/>
        <end position="279"/>
    </location>
</feature>
<protein>
    <recommendedName>
        <fullName evidence="17">Renin receptor</fullName>
    </recommendedName>
</protein>
<dbReference type="AlphaFoldDB" id="A0AAD9KPN5"/>
<keyword evidence="8" id="KW-0256">Endoplasmic reticulum</keyword>
<keyword evidence="16" id="KW-1185">Reference proteome</keyword>
<evidence type="ECO:0000256" key="1">
    <source>
        <dbReference type="ARBA" id="ARBA00004115"/>
    </source>
</evidence>
<dbReference type="GO" id="GO:0098588">
    <property type="term" value="C:bounding membrane of organelle"/>
    <property type="evidence" value="ECO:0007669"/>
    <property type="project" value="UniProtKB-ARBA"/>
</dbReference>
<dbReference type="GO" id="GO:0009897">
    <property type="term" value="C:external side of plasma membrane"/>
    <property type="evidence" value="ECO:0007669"/>
    <property type="project" value="TreeGrafter"/>
</dbReference>
<evidence type="ECO:0000256" key="5">
    <source>
        <dbReference type="ARBA" id="ARBA00022685"/>
    </source>
</evidence>
<evidence type="ECO:0000256" key="11">
    <source>
        <dbReference type="ARBA" id="ARBA00023170"/>
    </source>
</evidence>
<feature type="transmembrane region" description="Helical" evidence="12">
    <location>
        <begin position="327"/>
        <end position="349"/>
    </location>
</feature>
<evidence type="ECO:0000256" key="9">
    <source>
        <dbReference type="ARBA" id="ARBA00022989"/>
    </source>
</evidence>
<dbReference type="Proteomes" id="UP001209878">
    <property type="component" value="Unassembled WGS sequence"/>
</dbReference>
<comment type="subcellular location">
    <subcellularLocation>
        <location evidence="2">Cell membrane</location>
        <topology evidence="2">Single-pass type I membrane protein</topology>
    </subcellularLocation>
    <subcellularLocation>
        <location evidence="1">Endoplasmic reticulum membrane</location>
        <topology evidence="1">Single-pass type I membrane protein</topology>
    </subcellularLocation>
    <subcellularLocation>
        <location evidence="3">Vesicle</location>
    </subcellularLocation>
</comment>
<dbReference type="PANTHER" id="PTHR13351:SF1">
    <property type="entry name" value="RENIN RECEPTOR"/>
    <property type="match status" value="1"/>
</dbReference>
<proteinExistence type="predicted"/>
<evidence type="ECO:0000256" key="4">
    <source>
        <dbReference type="ARBA" id="ARBA00022475"/>
    </source>
</evidence>
<dbReference type="InterPro" id="IPR012493">
    <property type="entry name" value="Renin_rcpt"/>
</dbReference>
<evidence type="ECO:0000256" key="8">
    <source>
        <dbReference type="ARBA" id="ARBA00022824"/>
    </source>
</evidence>
<organism evidence="15 16">
    <name type="scientific">Ridgeia piscesae</name>
    <name type="common">Tubeworm</name>
    <dbReference type="NCBI Taxonomy" id="27915"/>
    <lineage>
        <taxon>Eukaryota</taxon>
        <taxon>Metazoa</taxon>
        <taxon>Spiralia</taxon>
        <taxon>Lophotrochozoa</taxon>
        <taxon>Annelida</taxon>
        <taxon>Polychaeta</taxon>
        <taxon>Sedentaria</taxon>
        <taxon>Canalipalpata</taxon>
        <taxon>Sabellida</taxon>
        <taxon>Siboglinidae</taxon>
        <taxon>Ridgeia</taxon>
    </lineage>
</organism>
<comment type="caution">
    <text evidence="15">The sequence shown here is derived from an EMBL/GenBank/DDBJ whole genome shotgun (WGS) entry which is preliminary data.</text>
</comment>
<feature type="domain" description="Renin receptor-like C-terminal transmembrane spanning segment" evidence="13">
    <location>
        <begin position="294"/>
        <end position="367"/>
    </location>
</feature>
<keyword evidence="7" id="KW-0732">Signal</keyword>
<dbReference type="EMBL" id="JAODUO010000745">
    <property type="protein sequence ID" value="KAK2175182.1"/>
    <property type="molecule type" value="Genomic_DNA"/>
</dbReference>
<dbReference type="GO" id="GO:0005789">
    <property type="term" value="C:endoplasmic reticulum membrane"/>
    <property type="evidence" value="ECO:0007669"/>
    <property type="project" value="UniProtKB-SubCell"/>
</dbReference>
<dbReference type="PANTHER" id="PTHR13351">
    <property type="entry name" value="RENIN RECEPTOR"/>
    <property type="match status" value="1"/>
</dbReference>
<evidence type="ECO:0000256" key="12">
    <source>
        <dbReference type="SAM" id="Phobius"/>
    </source>
</evidence>
<keyword evidence="5" id="KW-0165">Cleavage on pair of basic residues</keyword>
<keyword evidence="11" id="KW-0675">Receptor</keyword>
<evidence type="ECO:0000259" key="14">
    <source>
        <dbReference type="Pfam" id="PF25294"/>
    </source>
</evidence>
<dbReference type="InterPro" id="IPR056780">
    <property type="entry name" value="Renin_r_C"/>
</dbReference>
<dbReference type="GO" id="GO:0030177">
    <property type="term" value="P:positive regulation of Wnt signaling pathway"/>
    <property type="evidence" value="ECO:0007669"/>
    <property type="project" value="TreeGrafter"/>
</dbReference>
<keyword evidence="6 12" id="KW-0812">Transmembrane</keyword>
<dbReference type="Pfam" id="PF07850">
    <property type="entry name" value="Renin_r"/>
    <property type="match status" value="1"/>
</dbReference>
<evidence type="ECO:0000313" key="16">
    <source>
        <dbReference type="Proteomes" id="UP001209878"/>
    </source>
</evidence>
<sequence>MATSMERWSVLAPVLIVLYASVFGCSAAGGEFIITHAPSYMTFLQGSSQLANSEISDVIKSVYGFSLSKDLKWDGLAQGSFFQKPKANVVMSVVGYQGAPLTIQNTARYPTNDDESFLNTETVTEQLQRSTVEPIIVDFSVDKTVFDIRSHHPHLFGKLPATFREVQRVFADGATDFAVKDLGTLNTSNDVDLLFLGELHIIQEIIDALKANRQLVNDVSPDFYHFRLRGLSMLVQTYGQQSPKVATAVKLLQKFLAKVTASFKELYGGNVMVEIVTLPTSDQPSARIARSLKAEEKATKEDKPDDLATELNVDTAYTDDYPIMFNIILWTMVVLGLSVAAVSYGIWFMDPGRDSIIYRMTSQRLKTE</sequence>
<dbReference type="GO" id="GO:0038023">
    <property type="term" value="F:signaling receptor activity"/>
    <property type="evidence" value="ECO:0007669"/>
    <property type="project" value="InterPro"/>
</dbReference>
<dbReference type="GO" id="GO:0031982">
    <property type="term" value="C:vesicle"/>
    <property type="evidence" value="ECO:0007669"/>
    <property type="project" value="UniProtKB-SubCell"/>
</dbReference>
<evidence type="ECO:0008006" key="17">
    <source>
        <dbReference type="Google" id="ProtNLM"/>
    </source>
</evidence>
<dbReference type="Pfam" id="PF25294">
    <property type="entry name" value="RENR_N"/>
    <property type="match status" value="1"/>
</dbReference>
<name>A0AAD9KPN5_RIDPI</name>
<evidence type="ECO:0000313" key="15">
    <source>
        <dbReference type="EMBL" id="KAK2175182.1"/>
    </source>
</evidence>
<evidence type="ECO:0000256" key="6">
    <source>
        <dbReference type="ARBA" id="ARBA00022692"/>
    </source>
</evidence>
<evidence type="ECO:0000256" key="7">
    <source>
        <dbReference type="ARBA" id="ARBA00022729"/>
    </source>
</evidence>
<dbReference type="PROSITE" id="PS51257">
    <property type="entry name" value="PROKAR_LIPOPROTEIN"/>
    <property type="match status" value="1"/>
</dbReference>
<reference evidence="15" key="1">
    <citation type="journal article" date="2023" name="Mol. Biol. Evol.">
        <title>Third-Generation Sequencing Reveals the Adaptive Role of the Epigenome in Three Deep-Sea Polychaetes.</title>
        <authorList>
            <person name="Perez M."/>
            <person name="Aroh O."/>
            <person name="Sun Y."/>
            <person name="Lan Y."/>
            <person name="Juniper S.K."/>
            <person name="Young C.R."/>
            <person name="Angers B."/>
            <person name="Qian P.Y."/>
        </authorList>
    </citation>
    <scope>NUCLEOTIDE SEQUENCE</scope>
    <source>
        <strain evidence="15">R07B-5</strain>
    </source>
</reference>
<evidence type="ECO:0000256" key="2">
    <source>
        <dbReference type="ARBA" id="ARBA00004251"/>
    </source>
</evidence>
<dbReference type="InterPro" id="IPR057318">
    <property type="entry name" value="RENR_N"/>
</dbReference>
<keyword evidence="10 12" id="KW-0472">Membrane</keyword>
<keyword evidence="4" id="KW-1003">Cell membrane</keyword>
<evidence type="ECO:0000256" key="3">
    <source>
        <dbReference type="ARBA" id="ARBA00004373"/>
    </source>
</evidence>
<keyword evidence="9 12" id="KW-1133">Transmembrane helix</keyword>
<gene>
    <name evidence="15" type="ORF">NP493_745g01024</name>
</gene>
<evidence type="ECO:0000259" key="13">
    <source>
        <dbReference type="Pfam" id="PF07850"/>
    </source>
</evidence>